<accession>A0AAE4Z812</accession>
<gene>
    <name evidence="1" type="ORF">GWO12_06175</name>
</gene>
<evidence type="ECO:0008006" key="3">
    <source>
        <dbReference type="Google" id="ProtNLM"/>
    </source>
</evidence>
<protein>
    <recommendedName>
        <fullName evidence="3">Polymerase/histidinol phosphatase N-terminal domain-containing protein</fullName>
    </recommendedName>
</protein>
<dbReference type="Proteomes" id="UP000702544">
    <property type="component" value="Unassembled WGS sequence"/>
</dbReference>
<sequence>MALNFLRPRKIGRWLLLAAVAYFAVGYVSPRLHWVATERGAVELARALPIQPAGVRVSGVIHVHTHRSHDAVGDEGDVASAARRADIDFVVLSDHRAAEAPIGQWQTRAHFVDSVLIVRGQEISLGSAVGRVLAFPLDTAVSGWQAGVESFAAFLRERSGTAIVAHSRSPRSRDSWRPDSTPGIVGWEVFDLADIGRARLSDFWVVYHLAALAASAPFGRLHWSVTRLYRDGFDQPHVAAFDSLYRRAHLVALGGLDAHPKKRFRGALLPGYEAFFKSVVNHVELATPFPSDAMAATTTLANGLRSGRVFISFGDTRLARNFVLFAVASDGARYPIGRHVEWADEVYLRGGFWGGPNSRLLYRVVRDGESVAWVRGPELTWRLSSPGAYRVEAYRYTLRVGRLIWNLRPWIFANPFRVVRVGD</sequence>
<dbReference type="Gene3D" id="3.20.20.140">
    <property type="entry name" value="Metal-dependent hydrolases"/>
    <property type="match status" value="1"/>
</dbReference>
<organism evidence="1 2">
    <name type="scientific">Candidatus Kutchimonas denitrificans</name>
    <dbReference type="NCBI Taxonomy" id="3056748"/>
    <lineage>
        <taxon>Bacteria</taxon>
        <taxon>Pseudomonadati</taxon>
        <taxon>Gemmatimonadota</taxon>
        <taxon>Gemmatimonadia</taxon>
        <taxon>Candidatus Palauibacterales</taxon>
        <taxon>Candidatus Palauibacteraceae</taxon>
        <taxon>Candidatus Kutchimonas</taxon>
    </lineage>
</organism>
<name>A0AAE4Z812_9BACT</name>
<proteinExistence type="predicted"/>
<reference evidence="1 2" key="1">
    <citation type="submission" date="2020-01" db="EMBL/GenBank/DDBJ databases">
        <title>Genomes assembled from Gulf of Kutch pelagic sediment metagenomes.</title>
        <authorList>
            <person name="Chandrashekar M."/>
            <person name="Mahajan M.S."/>
            <person name="Dave K.J."/>
            <person name="Vatsa P."/>
            <person name="Nathani N.M."/>
        </authorList>
    </citation>
    <scope>NUCLEOTIDE SEQUENCE [LARGE SCALE GENOMIC DNA]</scope>
    <source>
        <strain evidence="1">KS3-K002</strain>
    </source>
</reference>
<dbReference type="EMBL" id="JAACAK010000047">
    <property type="protein sequence ID" value="NIR74683.1"/>
    <property type="molecule type" value="Genomic_DNA"/>
</dbReference>
<evidence type="ECO:0000313" key="1">
    <source>
        <dbReference type="EMBL" id="NIR74683.1"/>
    </source>
</evidence>
<dbReference type="SUPFAM" id="SSF89550">
    <property type="entry name" value="PHP domain-like"/>
    <property type="match status" value="1"/>
</dbReference>
<evidence type="ECO:0000313" key="2">
    <source>
        <dbReference type="Proteomes" id="UP000702544"/>
    </source>
</evidence>
<dbReference type="InterPro" id="IPR016195">
    <property type="entry name" value="Pol/histidinol_Pase-like"/>
</dbReference>
<dbReference type="AlphaFoldDB" id="A0AAE4Z812"/>
<comment type="caution">
    <text evidence="1">The sequence shown here is derived from an EMBL/GenBank/DDBJ whole genome shotgun (WGS) entry which is preliminary data.</text>
</comment>